<accession>A0A1G8CBT9</accession>
<gene>
    <name evidence="2" type="ORF">SAMN04489735_102433</name>
</gene>
<sequence length="121" mass="13598">MANENKKAIGQEPAETAMPHQIDAPERAEAEQKLEKPFVNRYGVMIGDSFYDSANSPLNNWSKDTDPAIMAGDEWVHPTNDIGWNTPANQELLEGGYIEEGYVPQSGRFMHPTKDVSYRKD</sequence>
<protein>
    <recommendedName>
        <fullName evidence="4">DUF3905 domain-containing protein</fullName>
    </recommendedName>
</protein>
<dbReference type="EMBL" id="FNDE01000024">
    <property type="protein sequence ID" value="SDH42855.1"/>
    <property type="molecule type" value="Genomic_DNA"/>
</dbReference>
<evidence type="ECO:0000313" key="2">
    <source>
        <dbReference type="EMBL" id="SDH42855.1"/>
    </source>
</evidence>
<feature type="region of interest" description="Disordered" evidence="1">
    <location>
        <begin position="1"/>
        <end position="30"/>
    </location>
</feature>
<name>A0A1G8CBT9_ANETH</name>
<dbReference type="InterPro" id="IPR024999">
    <property type="entry name" value="DUF3905"/>
</dbReference>
<organism evidence="2 3">
    <name type="scientific">Aneurinibacillus thermoaerophilus</name>
    <dbReference type="NCBI Taxonomy" id="143495"/>
    <lineage>
        <taxon>Bacteria</taxon>
        <taxon>Bacillati</taxon>
        <taxon>Bacillota</taxon>
        <taxon>Bacilli</taxon>
        <taxon>Bacillales</taxon>
        <taxon>Paenibacillaceae</taxon>
        <taxon>Aneurinibacillus group</taxon>
        <taxon>Aneurinibacillus</taxon>
    </lineage>
</organism>
<proteinExistence type="predicted"/>
<evidence type="ECO:0000313" key="3">
    <source>
        <dbReference type="Proteomes" id="UP000198956"/>
    </source>
</evidence>
<dbReference type="Pfam" id="PF13045">
    <property type="entry name" value="DUF3905"/>
    <property type="match status" value="1"/>
</dbReference>
<dbReference type="AlphaFoldDB" id="A0A1G8CBT9"/>
<evidence type="ECO:0008006" key="4">
    <source>
        <dbReference type="Google" id="ProtNLM"/>
    </source>
</evidence>
<reference evidence="2 3" key="1">
    <citation type="submission" date="2016-10" db="EMBL/GenBank/DDBJ databases">
        <authorList>
            <person name="de Groot N.N."/>
        </authorList>
    </citation>
    <scope>NUCLEOTIDE SEQUENCE [LARGE SCALE GENOMIC DNA]</scope>
    <source>
        <strain evidence="2 3">L 420-91</strain>
    </source>
</reference>
<dbReference type="Proteomes" id="UP000198956">
    <property type="component" value="Unassembled WGS sequence"/>
</dbReference>
<evidence type="ECO:0000256" key="1">
    <source>
        <dbReference type="SAM" id="MobiDB-lite"/>
    </source>
</evidence>